<feature type="domain" description="HNH nuclease" evidence="5">
    <location>
        <begin position="70"/>
        <end position="127"/>
    </location>
</feature>
<organism evidence="6 7">
    <name type="scientific">Streptococcus anginosus</name>
    <dbReference type="NCBI Taxonomy" id="1328"/>
    <lineage>
        <taxon>Bacteria</taxon>
        <taxon>Bacillati</taxon>
        <taxon>Bacillota</taxon>
        <taxon>Bacilli</taxon>
        <taxon>Lactobacillales</taxon>
        <taxon>Streptococcaceae</taxon>
        <taxon>Streptococcus</taxon>
        <taxon>Streptococcus anginosus group</taxon>
    </lineage>
</organism>
<evidence type="ECO:0000256" key="3">
    <source>
        <dbReference type="ARBA" id="ARBA00038412"/>
    </source>
</evidence>
<dbReference type="EMBL" id="QRWZ01000023">
    <property type="protein sequence ID" value="RGT59019.1"/>
    <property type="molecule type" value="Genomic_DNA"/>
</dbReference>
<dbReference type="PANTHER" id="PTHR41286:SF1">
    <property type="entry name" value="HNH NUCLEASE YAJD-RELATED"/>
    <property type="match status" value="1"/>
</dbReference>
<sequence length="163" mass="19280">MPAVQRCKYKGCHALVERPALCCSKHKRHEQELKEQRERYSRSRYNKYTRNRSEDKREQYNFYRTKLWSNLRLACLTRDNYICLYCLAIGKITADSKTADHVVPIEANPKLKTELSNLATSCRDCHNLKTIWEREYYGTGQGNQLTNAKEITDIKIISNLMRR</sequence>
<dbReference type="PANTHER" id="PTHR41286">
    <property type="entry name" value="HNH NUCLEASE YAJD-RELATED"/>
    <property type="match status" value="1"/>
</dbReference>
<proteinExistence type="inferred from homology"/>
<name>A0A412PKN8_STRAP</name>
<evidence type="ECO:0000313" key="7">
    <source>
        <dbReference type="Proteomes" id="UP000284046"/>
    </source>
</evidence>
<dbReference type="InterPro" id="IPR003615">
    <property type="entry name" value="HNH_nuc"/>
</dbReference>
<keyword evidence="6" id="KW-0255">Endonuclease</keyword>
<evidence type="ECO:0000256" key="4">
    <source>
        <dbReference type="ARBA" id="ARBA00040194"/>
    </source>
</evidence>
<dbReference type="Gene3D" id="1.10.30.50">
    <property type="match status" value="1"/>
</dbReference>
<comment type="caution">
    <text evidence="6">The sequence shown here is derived from an EMBL/GenBank/DDBJ whole genome shotgun (WGS) entry which is preliminary data.</text>
</comment>
<dbReference type="SMART" id="SM00507">
    <property type="entry name" value="HNHc"/>
    <property type="match status" value="1"/>
</dbReference>
<evidence type="ECO:0000256" key="2">
    <source>
        <dbReference type="ARBA" id="ARBA00022801"/>
    </source>
</evidence>
<dbReference type="InterPro" id="IPR002711">
    <property type="entry name" value="HNH"/>
</dbReference>
<dbReference type="Pfam" id="PF01844">
    <property type="entry name" value="HNH"/>
    <property type="match status" value="1"/>
</dbReference>
<dbReference type="GO" id="GO:0003676">
    <property type="term" value="F:nucleic acid binding"/>
    <property type="evidence" value="ECO:0007669"/>
    <property type="project" value="InterPro"/>
</dbReference>
<evidence type="ECO:0000259" key="5">
    <source>
        <dbReference type="SMART" id="SM00507"/>
    </source>
</evidence>
<comment type="similarity">
    <text evidence="3">Belongs to the HNH nuclease family.</text>
</comment>
<protein>
    <recommendedName>
        <fullName evidence="4">Putative HNH nuclease YajD</fullName>
    </recommendedName>
</protein>
<evidence type="ECO:0000256" key="1">
    <source>
        <dbReference type="ARBA" id="ARBA00022722"/>
    </source>
</evidence>
<dbReference type="RefSeq" id="WP_118138980.1">
    <property type="nucleotide sequence ID" value="NZ_JAQCVW010000024.1"/>
</dbReference>
<evidence type="ECO:0000313" key="6">
    <source>
        <dbReference type="EMBL" id="RGT59019.1"/>
    </source>
</evidence>
<dbReference type="GO" id="GO:0016787">
    <property type="term" value="F:hydrolase activity"/>
    <property type="evidence" value="ECO:0007669"/>
    <property type="project" value="UniProtKB-KW"/>
</dbReference>
<keyword evidence="2" id="KW-0378">Hydrolase</keyword>
<dbReference type="Proteomes" id="UP000284046">
    <property type="component" value="Unassembled WGS sequence"/>
</dbReference>
<dbReference type="GO" id="GO:0008270">
    <property type="term" value="F:zinc ion binding"/>
    <property type="evidence" value="ECO:0007669"/>
    <property type="project" value="InterPro"/>
</dbReference>
<accession>A0A412PKN8</accession>
<gene>
    <name evidence="6" type="ORF">DWX18_10600</name>
</gene>
<dbReference type="GO" id="GO:0005829">
    <property type="term" value="C:cytosol"/>
    <property type="evidence" value="ECO:0007669"/>
    <property type="project" value="TreeGrafter"/>
</dbReference>
<keyword evidence="1" id="KW-0540">Nuclease</keyword>
<dbReference type="GO" id="GO:0004519">
    <property type="term" value="F:endonuclease activity"/>
    <property type="evidence" value="ECO:0007669"/>
    <property type="project" value="UniProtKB-KW"/>
</dbReference>
<reference evidence="6 7" key="1">
    <citation type="submission" date="2018-08" db="EMBL/GenBank/DDBJ databases">
        <title>A genome reference for cultivated species of the human gut microbiota.</title>
        <authorList>
            <person name="Zou Y."/>
            <person name="Xue W."/>
            <person name="Luo G."/>
        </authorList>
    </citation>
    <scope>NUCLEOTIDE SEQUENCE [LARGE SCALE GENOMIC DNA]</scope>
    <source>
        <strain evidence="6 7">AF18-38</strain>
    </source>
</reference>
<dbReference type="CDD" id="cd00085">
    <property type="entry name" value="HNHc"/>
    <property type="match status" value="1"/>
</dbReference>
<dbReference type="AlphaFoldDB" id="A0A412PKN8"/>